<evidence type="ECO:0000256" key="1">
    <source>
        <dbReference type="SAM" id="MobiDB-lite"/>
    </source>
</evidence>
<organism evidence="2 3">
    <name type="scientific">Bodo saltans</name>
    <name type="common">Flagellated protozoan</name>
    <dbReference type="NCBI Taxonomy" id="75058"/>
    <lineage>
        <taxon>Eukaryota</taxon>
        <taxon>Discoba</taxon>
        <taxon>Euglenozoa</taxon>
        <taxon>Kinetoplastea</taxon>
        <taxon>Metakinetoplastina</taxon>
        <taxon>Eubodonida</taxon>
        <taxon>Bodonidae</taxon>
        <taxon>Bodo</taxon>
    </lineage>
</organism>
<evidence type="ECO:0000313" key="3">
    <source>
        <dbReference type="Proteomes" id="UP000051952"/>
    </source>
</evidence>
<gene>
    <name evidence="2" type="ORF">BSAL_56300</name>
</gene>
<feature type="compositionally biased region" description="Basic and acidic residues" evidence="1">
    <location>
        <begin position="65"/>
        <end position="75"/>
    </location>
</feature>
<dbReference type="AlphaFoldDB" id="A0A0S4IN13"/>
<sequence>MLVHLVSFHSKRKTSVQHTMLAHPEVTAPAEQVAATLVSPPKSSASKRSREGEPLRKVLVPEAEFSSRDHDRGTDDEPEGNDSFAEDCSTIVHQTLAPTRPLPHDRSTWPVEFGEAQVIALLSGNLKPGATPDYGGLAVLHQLQRNGMLQDVGQVC</sequence>
<protein>
    <submittedName>
        <fullName evidence="2">Uncharacterized protein</fullName>
    </submittedName>
</protein>
<proteinExistence type="predicted"/>
<feature type="region of interest" description="Disordered" evidence="1">
    <location>
        <begin position="32"/>
        <end position="85"/>
    </location>
</feature>
<accession>A0A0S4IN13</accession>
<reference evidence="3" key="1">
    <citation type="submission" date="2015-09" db="EMBL/GenBank/DDBJ databases">
        <authorList>
            <consortium name="Pathogen Informatics"/>
        </authorList>
    </citation>
    <scope>NUCLEOTIDE SEQUENCE [LARGE SCALE GENOMIC DNA]</scope>
    <source>
        <strain evidence="3">Lake Konstanz</strain>
    </source>
</reference>
<dbReference type="EMBL" id="CYKH01000191">
    <property type="protein sequence ID" value="CUE77651.1"/>
    <property type="molecule type" value="Genomic_DNA"/>
</dbReference>
<name>A0A0S4IN13_BODSA</name>
<dbReference type="Proteomes" id="UP000051952">
    <property type="component" value="Unassembled WGS sequence"/>
</dbReference>
<dbReference type="VEuPathDB" id="TriTrypDB:BSAL_56300"/>
<keyword evidence="3" id="KW-1185">Reference proteome</keyword>
<evidence type="ECO:0000313" key="2">
    <source>
        <dbReference type="EMBL" id="CUE77651.1"/>
    </source>
</evidence>